<sequence length="446" mass="48108">MSTLLINNLGRLITGTRGASALLGHANMLDPPYDRYLRAQSHRTVWLADPGDVVVVPTPIDPQFLEYATGIRGFGPQDLTVLDPAAVRATGFTETILRAITDRRAERAWPYYFDRTAAALVRSLDLPVPGFTGQGGAELLNSKVLFRALAAGIGVPIAEGVVPASATEAEEYLWAALSLGRCVIVKQDFHVGGLGNEIASPGVRIRPIGARQVHHCTDREGVARFVARHWRAEHEHRVVVEHYTPDSRSIYVGYHLTDDGVEAYGHGEMRMTPIINGLITPSPAVSSPAFAEFLGHAGRLAGAVREMGYRGQLSVDGVLTPDNGVFLTEFNARSGGATHNHCIMSRLAQPRGEADRIMLDRRRCTLPPLKSLLTALERAGLGFDAASRSGVIVTVHDGDTCRETGEFCTIAENLEAADQLENRAVAAIRGLGGAVAEAETETREQV</sequence>
<comment type="caution">
    <text evidence="3">The sequence shown here is derived from an EMBL/GenBank/DDBJ whole genome shotgun (WGS) entry which is preliminary data.</text>
</comment>
<dbReference type="InterPro" id="IPR041356">
    <property type="entry name" value="PGM1_C"/>
</dbReference>
<accession>A0A1R0L0J9</accession>
<evidence type="ECO:0000259" key="2">
    <source>
        <dbReference type="PROSITE" id="PS50975"/>
    </source>
</evidence>
<reference evidence="3 4" key="1">
    <citation type="submission" date="2016-01" db="EMBL/GenBank/DDBJ databases">
        <title>Amycolatopsis coloradensis genome sequencing and assembly.</title>
        <authorList>
            <person name="Mayilraj S."/>
        </authorList>
    </citation>
    <scope>NUCLEOTIDE SEQUENCE [LARGE SCALE GENOMIC DNA]</scope>
    <source>
        <strain evidence="3 4">DSM 44225</strain>
    </source>
</reference>
<proteinExistence type="predicted"/>
<keyword evidence="1" id="KW-0547">Nucleotide-binding</keyword>
<dbReference type="Proteomes" id="UP000187486">
    <property type="component" value="Unassembled WGS sequence"/>
</dbReference>
<gene>
    <name evidence="3" type="ORF">BS329_04910</name>
</gene>
<dbReference type="AlphaFoldDB" id="A0A1R0L0J9"/>
<feature type="domain" description="ATP-grasp" evidence="2">
    <location>
        <begin position="147"/>
        <end position="359"/>
    </location>
</feature>
<dbReference type="InterPro" id="IPR040754">
    <property type="entry name" value="PreAtp-grasp"/>
</dbReference>
<keyword evidence="4" id="KW-1185">Reference proteome</keyword>
<dbReference type="Pfam" id="PF18604">
    <property type="entry name" value="PreAtp-grasp"/>
    <property type="match status" value="1"/>
</dbReference>
<dbReference type="OrthoDB" id="581833at2"/>
<protein>
    <recommendedName>
        <fullName evidence="2">ATP-grasp domain-containing protein</fullName>
    </recommendedName>
</protein>
<keyword evidence="1" id="KW-0067">ATP-binding</keyword>
<dbReference type="GO" id="GO:0005524">
    <property type="term" value="F:ATP binding"/>
    <property type="evidence" value="ECO:0007669"/>
    <property type="project" value="UniProtKB-UniRule"/>
</dbReference>
<evidence type="ECO:0000313" key="3">
    <source>
        <dbReference type="EMBL" id="OLZ55343.1"/>
    </source>
</evidence>
<dbReference type="EMBL" id="MQUQ01000003">
    <property type="protein sequence ID" value="OLZ55343.1"/>
    <property type="molecule type" value="Genomic_DNA"/>
</dbReference>
<evidence type="ECO:0000256" key="1">
    <source>
        <dbReference type="PROSITE-ProRule" id="PRU00409"/>
    </source>
</evidence>
<dbReference type="STRING" id="76021.BS329_04910"/>
<organism evidence="3 4">
    <name type="scientific">Amycolatopsis coloradensis</name>
    <dbReference type="NCBI Taxonomy" id="76021"/>
    <lineage>
        <taxon>Bacteria</taxon>
        <taxon>Bacillati</taxon>
        <taxon>Actinomycetota</taxon>
        <taxon>Actinomycetes</taxon>
        <taxon>Pseudonocardiales</taxon>
        <taxon>Pseudonocardiaceae</taxon>
        <taxon>Amycolatopsis</taxon>
    </lineage>
</organism>
<name>A0A1R0L0J9_9PSEU</name>
<dbReference type="GO" id="GO:0046872">
    <property type="term" value="F:metal ion binding"/>
    <property type="evidence" value="ECO:0007669"/>
    <property type="project" value="InterPro"/>
</dbReference>
<dbReference type="InterPro" id="IPR011761">
    <property type="entry name" value="ATP-grasp"/>
</dbReference>
<dbReference type="PROSITE" id="PS50975">
    <property type="entry name" value="ATP_GRASP"/>
    <property type="match status" value="1"/>
</dbReference>
<dbReference type="SUPFAM" id="SSF56059">
    <property type="entry name" value="Glutathione synthetase ATP-binding domain-like"/>
    <property type="match status" value="1"/>
</dbReference>
<dbReference type="Pfam" id="PF18105">
    <property type="entry name" value="PGM1_C"/>
    <property type="match status" value="1"/>
</dbReference>
<evidence type="ECO:0000313" key="4">
    <source>
        <dbReference type="Proteomes" id="UP000187486"/>
    </source>
</evidence>
<dbReference type="RefSeq" id="WP_076156015.1">
    <property type="nucleotide sequence ID" value="NZ_JBEZVB010000028.1"/>
</dbReference>